<comment type="caution">
    <text evidence="12">The sequence shown here is derived from an EMBL/GenBank/DDBJ whole genome shotgun (WGS) entry which is preliminary data.</text>
</comment>
<dbReference type="InterPro" id="IPR008965">
    <property type="entry name" value="CBM2/CBM3_carb-bd_dom_sf"/>
</dbReference>
<keyword evidence="13" id="KW-1185">Reference proteome</keyword>
<dbReference type="PROSITE" id="PS00698">
    <property type="entry name" value="GH9_3"/>
    <property type="match status" value="1"/>
</dbReference>
<dbReference type="InterPro" id="IPR001701">
    <property type="entry name" value="Glyco_hydro_9"/>
</dbReference>
<feature type="domain" description="Glycoside hydrolase family 9" evidence="11">
    <location>
        <begin position="158"/>
        <end position="321"/>
    </location>
</feature>
<keyword evidence="3 8" id="KW-0378">Hydrolase</keyword>
<feature type="active site" evidence="9">
    <location>
        <position position="529"/>
    </location>
</feature>
<dbReference type="EMBL" id="JBJQND010000011">
    <property type="protein sequence ID" value="KAL3861575.1"/>
    <property type="molecule type" value="Genomic_DNA"/>
</dbReference>
<dbReference type="PANTHER" id="PTHR22298">
    <property type="entry name" value="ENDO-1,4-BETA-GLUCANASE"/>
    <property type="match status" value="1"/>
</dbReference>
<feature type="active site" evidence="8">
    <location>
        <position position="476"/>
    </location>
</feature>
<dbReference type="Pfam" id="PF00759">
    <property type="entry name" value="Glyco_hydro_9"/>
    <property type="match status" value="2"/>
</dbReference>
<dbReference type="InterPro" id="IPR033126">
    <property type="entry name" value="Glyco_hydro_9_Asp/Glu_AS"/>
</dbReference>
<dbReference type="Gene3D" id="2.60.40.290">
    <property type="match status" value="1"/>
</dbReference>
<keyword evidence="5 8" id="KW-0119">Carbohydrate metabolism</keyword>
<comment type="similarity">
    <text evidence="2 8 10">Belongs to the glycosyl hydrolase 9 (cellulase E) family.</text>
</comment>
<dbReference type="InterPro" id="IPR012341">
    <property type="entry name" value="6hp_glycosidase-like_sf"/>
</dbReference>
<name>A0ABD3VJ10_SINWO</name>
<dbReference type="Gene3D" id="1.50.10.10">
    <property type="match status" value="2"/>
</dbReference>
<evidence type="ECO:0000256" key="4">
    <source>
        <dbReference type="ARBA" id="ARBA00023001"/>
    </source>
</evidence>
<dbReference type="EC" id="3.2.1.4" evidence="10"/>
<evidence type="ECO:0000256" key="7">
    <source>
        <dbReference type="ARBA" id="ARBA00023326"/>
    </source>
</evidence>
<evidence type="ECO:0000313" key="13">
    <source>
        <dbReference type="Proteomes" id="UP001634394"/>
    </source>
</evidence>
<keyword evidence="6 8" id="KW-0326">Glycosidase</keyword>
<organism evidence="12 13">
    <name type="scientific">Sinanodonta woodiana</name>
    <name type="common">Chinese pond mussel</name>
    <name type="synonym">Anodonta woodiana</name>
    <dbReference type="NCBI Taxonomy" id="1069815"/>
    <lineage>
        <taxon>Eukaryota</taxon>
        <taxon>Metazoa</taxon>
        <taxon>Spiralia</taxon>
        <taxon>Lophotrochozoa</taxon>
        <taxon>Mollusca</taxon>
        <taxon>Bivalvia</taxon>
        <taxon>Autobranchia</taxon>
        <taxon>Heteroconchia</taxon>
        <taxon>Palaeoheterodonta</taxon>
        <taxon>Unionida</taxon>
        <taxon>Unionoidea</taxon>
        <taxon>Unionidae</taxon>
        <taxon>Unioninae</taxon>
        <taxon>Sinanodonta</taxon>
    </lineage>
</organism>
<dbReference type="InterPro" id="IPR012291">
    <property type="entry name" value="CBM2_carb-bd_dom_sf"/>
</dbReference>
<feature type="domain" description="Glycoside hydrolase family 9" evidence="11">
    <location>
        <begin position="325"/>
        <end position="539"/>
    </location>
</feature>
<dbReference type="PROSITE" id="PS00592">
    <property type="entry name" value="GH9_2"/>
    <property type="match status" value="1"/>
</dbReference>
<dbReference type="PROSITE" id="PS51257">
    <property type="entry name" value="PROKAR_LIPOPROTEIN"/>
    <property type="match status" value="1"/>
</dbReference>
<dbReference type="GO" id="GO:0030245">
    <property type="term" value="P:cellulose catabolic process"/>
    <property type="evidence" value="ECO:0007669"/>
    <property type="project" value="UniProtKB-KW"/>
</dbReference>
<evidence type="ECO:0000256" key="1">
    <source>
        <dbReference type="ARBA" id="ARBA00000966"/>
    </source>
</evidence>
<keyword evidence="7 8" id="KW-0624">Polysaccharide degradation</keyword>
<dbReference type="InterPro" id="IPR018221">
    <property type="entry name" value="Glyco_hydro_9_His_AS"/>
</dbReference>
<feature type="active site" evidence="9">
    <location>
        <position position="520"/>
    </location>
</feature>
<keyword evidence="4 10" id="KW-0136">Cellulose degradation</keyword>
<evidence type="ECO:0000256" key="5">
    <source>
        <dbReference type="ARBA" id="ARBA00023277"/>
    </source>
</evidence>
<protein>
    <recommendedName>
        <fullName evidence="10">Endoglucanase</fullName>
        <ecNumber evidence="10">3.2.1.4</ecNumber>
    </recommendedName>
</protein>
<reference evidence="12 13" key="1">
    <citation type="submission" date="2024-11" db="EMBL/GenBank/DDBJ databases">
        <title>Chromosome-level genome assembly of the freshwater bivalve Anodonta woodiana.</title>
        <authorList>
            <person name="Chen X."/>
        </authorList>
    </citation>
    <scope>NUCLEOTIDE SEQUENCE [LARGE SCALE GENOMIC DNA]</scope>
    <source>
        <strain evidence="12">MN2024</strain>
        <tissue evidence="12">Gills</tissue>
    </source>
</reference>
<evidence type="ECO:0000313" key="12">
    <source>
        <dbReference type="EMBL" id="KAL3861575.1"/>
    </source>
</evidence>
<dbReference type="AlphaFoldDB" id="A0ABD3VJ10"/>
<evidence type="ECO:0000256" key="6">
    <source>
        <dbReference type="ARBA" id="ARBA00023295"/>
    </source>
</evidence>
<evidence type="ECO:0000256" key="9">
    <source>
        <dbReference type="PROSITE-ProRule" id="PRU10060"/>
    </source>
</evidence>
<dbReference type="Proteomes" id="UP001634394">
    <property type="component" value="Unassembled WGS sequence"/>
</dbReference>
<feature type="chain" id="PRO_5044530093" description="Endoglucanase" evidence="10">
    <location>
        <begin position="35"/>
        <end position="559"/>
    </location>
</feature>
<evidence type="ECO:0000259" key="11">
    <source>
        <dbReference type="Pfam" id="PF00759"/>
    </source>
</evidence>
<evidence type="ECO:0000256" key="3">
    <source>
        <dbReference type="ARBA" id="ARBA00022801"/>
    </source>
</evidence>
<dbReference type="SUPFAM" id="SSF48208">
    <property type="entry name" value="Six-hairpin glycosidases"/>
    <property type="match status" value="1"/>
</dbReference>
<dbReference type="SUPFAM" id="SSF49384">
    <property type="entry name" value="Carbohydrate-binding domain"/>
    <property type="match status" value="1"/>
</dbReference>
<accession>A0ABD3VJ10</accession>
<keyword evidence="10" id="KW-0732">Signal</keyword>
<dbReference type="GO" id="GO:0008810">
    <property type="term" value="F:cellulase activity"/>
    <property type="evidence" value="ECO:0007669"/>
    <property type="project" value="UniProtKB-EC"/>
</dbReference>
<sequence length="559" mass="62269">MFGNSLKIYILLCIFKSTLVILSVLCVVLSCASADQTVQMKLLQHWDNNFEGQFSFPLQTNIVGWELKMNFSVSVSNIQQWDGDWYYQSPDGRYYVLLNKDTKGLHAAGTTLTVRMMGVFSGNTAPSATGTLVDLSGDSQTVPPVHVPNSMQHTQYNYAEVLEKSILFYEAQRSGKLPANNRIPWRGDSALHDQGDNGVDLTGGWYDAGDHVKFGLPMAYSVTMLAWGLLEWKQAYEQSGQLQYMLDSIKWPLDYLLKCHTAEHELYVQVGDGGPDHGYWGRPENMTMARPSFKITESKPGSDVAGETAAAMAAGYLVFTSVSKSNDYVDDLCWAGIWLYQATKEAKYLHDAETHYQPGSAWGLSWDDKQAGCFALLYKFTHNNTYKEDIVQTFHDWMPGGTIPYSPGGLAFRLQWGALRYAVNMGLIALMAADLGISPKQYRCWAISQFHYALGSNPQNRSYVVGFGNNPPQRPHHRSSSCPMIPAPCGWDEQTNTGPNPHVLYGALVGGPDQNDVYVDDRKDYVKNEVACDYNAAFQSGIAGLLELAIRNQLPDCQH</sequence>
<evidence type="ECO:0000256" key="10">
    <source>
        <dbReference type="RuleBase" id="RU361166"/>
    </source>
</evidence>
<proteinExistence type="inferred from homology"/>
<comment type="catalytic activity">
    <reaction evidence="1 10">
        <text>Endohydrolysis of (1-&gt;4)-beta-D-glucosidic linkages in cellulose, lichenin and cereal beta-D-glucans.</text>
        <dbReference type="EC" id="3.2.1.4"/>
    </reaction>
</comment>
<evidence type="ECO:0000256" key="2">
    <source>
        <dbReference type="ARBA" id="ARBA00007072"/>
    </source>
</evidence>
<evidence type="ECO:0000256" key="8">
    <source>
        <dbReference type="PROSITE-ProRule" id="PRU10059"/>
    </source>
</evidence>
<feature type="signal peptide" evidence="10">
    <location>
        <begin position="1"/>
        <end position="34"/>
    </location>
</feature>
<gene>
    <name evidence="12" type="ORF">ACJMK2_007601</name>
</gene>
<dbReference type="InterPro" id="IPR008928">
    <property type="entry name" value="6-hairpin_glycosidase_sf"/>
</dbReference>